<name>A0ABY1FS05_9GAMM</name>
<dbReference type="RefSeq" id="WP_258955222.1">
    <property type="nucleotide sequence ID" value="NZ_FOTV01000017.1"/>
</dbReference>
<evidence type="ECO:0000313" key="1">
    <source>
        <dbReference type="EMBL" id="SFL96115.1"/>
    </source>
</evidence>
<organism evidence="1 2">
    <name type="scientific">Marinobacter salarius</name>
    <dbReference type="NCBI Taxonomy" id="1420917"/>
    <lineage>
        <taxon>Bacteria</taxon>
        <taxon>Pseudomonadati</taxon>
        <taxon>Pseudomonadota</taxon>
        <taxon>Gammaproteobacteria</taxon>
        <taxon>Pseudomonadales</taxon>
        <taxon>Marinobacteraceae</taxon>
        <taxon>Marinobacter</taxon>
    </lineage>
</organism>
<dbReference type="EMBL" id="FOTV01000017">
    <property type="protein sequence ID" value="SFL96115.1"/>
    <property type="molecule type" value="Genomic_DNA"/>
</dbReference>
<sequence>MKDTYTISRGNPILVTFDTKGEPLDLEDLASVSLFVSGRQAGEFLLRMQDWRLIR</sequence>
<keyword evidence="2" id="KW-1185">Reference proteome</keyword>
<dbReference type="Proteomes" id="UP000199211">
    <property type="component" value="Unassembled WGS sequence"/>
</dbReference>
<protein>
    <submittedName>
        <fullName evidence="1">Uncharacterized protein</fullName>
    </submittedName>
</protein>
<proteinExistence type="predicted"/>
<gene>
    <name evidence="1" type="ORF">SAMN04487868_11786</name>
</gene>
<evidence type="ECO:0000313" key="2">
    <source>
        <dbReference type="Proteomes" id="UP000199211"/>
    </source>
</evidence>
<comment type="caution">
    <text evidence="1">The sequence shown here is derived from an EMBL/GenBank/DDBJ whole genome shotgun (WGS) entry which is preliminary data.</text>
</comment>
<reference evidence="1 2" key="1">
    <citation type="submission" date="2016-10" db="EMBL/GenBank/DDBJ databases">
        <authorList>
            <person name="Varghese N."/>
            <person name="Submissions S."/>
        </authorList>
    </citation>
    <scope>NUCLEOTIDE SEQUENCE [LARGE SCALE GENOMIC DNA]</scope>
    <source>
        <strain evidence="1 2">DSM 26291</strain>
    </source>
</reference>
<accession>A0ABY1FS05</accession>